<evidence type="ECO:0000313" key="3">
    <source>
        <dbReference type="Proteomes" id="UP000177821"/>
    </source>
</evidence>
<dbReference type="AlphaFoldDB" id="A0A1G1WNM8"/>
<proteinExistence type="predicted"/>
<dbReference type="Proteomes" id="UP000177821">
    <property type="component" value="Unassembled WGS sequence"/>
</dbReference>
<name>A0A1G1WNM8_9BACT</name>
<feature type="region of interest" description="Disordered" evidence="1">
    <location>
        <begin position="1"/>
        <end position="64"/>
    </location>
</feature>
<organism evidence="2 3">
    <name type="scientific">Candidatus Woykebacteria bacterium RIFCSPHIGHO2_02_FULL_43_16b</name>
    <dbReference type="NCBI Taxonomy" id="1802601"/>
    <lineage>
        <taxon>Bacteria</taxon>
        <taxon>Candidatus Woykeibacteriota</taxon>
    </lineage>
</organism>
<evidence type="ECO:0000313" key="2">
    <source>
        <dbReference type="EMBL" id="OGY28807.1"/>
    </source>
</evidence>
<accession>A0A1G1WNM8</accession>
<sequence length="107" mass="12345">MADKAKTNKAKTRQHNKNQPYFNKRNAGLLASGIDPHHRNPRKRKASGGTLTQTQPSEAKNRDHQESWHYRYVCSCGYELRTTVSLRKVNRETLCPECKVVGNFMEE</sequence>
<dbReference type="EMBL" id="MHCX01000043">
    <property type="protein sequence ID" value="OGY28807.1"/>
    <property type="molecule type" value="Genomic_DNA"/>
</dbReference>
<reference evidence="2 3" key="1">
    <citation type="journal article" date="2016" name="Nat. Commun.">
        <title>Thousands of microbial genomes shed light on interconnected biogeochemical processes in an aquifer system.</title>
        <authorList>
            <person name="Anantharaman K."/>
            <person name="Brown C.T."/>
            <person name="Hug L.A."/>
            <person name="Sharon I."/>
            <person name="Castelle C.J."/>
            <person name="Probst A.J."/>
            <person name="Thomas B.C."/>
            <person name="Singh A."/>
            <person name="Wilkins M.J."/>
            <person name="Karaoz U."/>
            <person name="Brodie E.L."/>
            <person name="Williams K.H."/>
            <person name="Hubbard S.S."/>
            <person name="Banfield J.F."/>
        </authorList>
    </citation>
    <scope>NUCLEOTIDE SEQUENCE [LARGE SCALE GENOMIC DNA]</scope>
</reference>
<feature type="compositionally biased region" description="Polar residues" evidence="1">
    <location>
        <begin position="49"/>
        <end position="58"/>
    </location>
</feature>
<protein>
    <submittedName>
        <fullName evidence="2">Uncharacterized protein</fullName>
    </submittedName>
</protein>
<feature type="compositionally biased region" description="Basic residues" evidence="1">
    <location>
        <begin position="7"/>
        <end position="16"/>
    </location>
</feature>
<comment type="caution">
    <text evidence="2">The sequence shown here is derived from an EMBL/GenBank/DDBJ whole genome shotgun (WGS) entry which is preliminary data.</text>
</comment>
<gene>
    <name evidence="2" type="ORF">A3J50_03610</name>
</gene>
<evidence type="ECO:0000256" key="1">
    <source>
        <dbReference type="SAM" id="MobiDB-lite"/>
    </source>
</evidence>